<dbReference type="Pfam" id="PF04055">
    <property type="entry name" value="Radical_SAM"/>
    <property type="match status" value="1"/>
</dbReference>
<dbReference type="PANTHER" id="PTHR43432">
    <property type="entry name" value="SLR0285 PROTEIN"/>
    <property type="match status" value="1"/>
</dbReference>
<dbReference type="OrthoDB" id="9785699at2"/>
<dbReference type="InterPro" id="IPR007197">
    <property type="entry name" value="rSAM"/>
</dbReference>
<dbReference type="InterPro" id="IPR058240">
    <property type="entry name" value="rSAM_sf"/>
</dbReference>
<dbReference type="Proteomes" id="UP000298429">
    <property type="component" value="Unassembled WGS sequence"/>
</dbReference>
<accession>A0A5F2BD56</accession>
<keyword evidence="1" id="KW-0479">Metal-binding</keyword>
<reference evidence="5 6" key="1">
    <citation type="journal article" date="2019" name="PLoS Negl. Trop. Dis.">
        <title>Revisiting the worldwide diversity of Leptospira species in the environment.</title>
        <authorList>
            <person name="Vincent A.T."/>
            <person name="Schiettekatte O."/>
            <person name="Bourhy P."/>
            <person name="Veyrier F.J."/>
            <person name="Picardeau M."/>
        </authorList>
    </citation>
    <scope>NUCLEOTIDE SEQUENCE [LARGE SCALE GENOMIC DNA]</scope>
    <source>
        <strain evidence="5 6">201702444</strain>
    </source>
</reference>
<evidence type="ECO:0000259" key="4">
    <source>
        <dbReference type="Pfam" id="PF04055"/>
    </source>
</evidence>
<name>A0A5F2BD56_9LEPT</name>
<gene>
    <name evidence="5" type="ORF">EHQ76_09855</name>
</gene>
<dbReference type="RefSeq" id="WP_135670827.1">
    <property type="nucleotide sequence ID" value="NZ_RQGN01000045.1"/>
</dbReference>
<dbReference type="EMBL" id="RQGN01000045">
    <property type="protein sequence ID" value="TGM03505.1"/>
    <property type="molecule type" value="Genomic_DNA"/>
</dbReference>
<dbReference type="Gene3D" id="3.80.30.30">
    <property type="match status" value="1"/>
</dbReference>
<comment type="caution">
    <text evidence="5">The sequence shown here is derived from an EMBL/GenBank/DDBJ whole genome shotgun (WGS) entry which is preliminary data.</text>
</comment>
<dbReference type="InterPro" id="IPR040086">
    <property type="entry name" value="MJ0683-like"/>
</dbReference>
<dbReference type="PANTHER" id="PTHR43432:SF5">
    <property type="entry name" value="ELP3_MIAA_NIFB-LIKE RADICAL SAM CORE DOMAIN-CONTAINING PROTEIN"/>
    <property type="match status" value="1"/>
</dbReference>
<protein>
    <submittedName>
        <fullName evidence="5">Radical SAM protein</fullName>
    </submittedName>
</protein>
<dbReference type="CDD" id="cd01335">
    <property type="entry name" value="Radical_SAM"/>
    <property type="match status" value="1"/>
</dbReference>
<dbReference type="GO" id="GO:0046872">
    <property type="term" value="F:metal ion binding"/>
    <property type="evidence" value="ECO:0007669"/>
    <property type="project" value="UniProtKB-KW"/>
</dbReference>
<proteinExistence type="predicted"/>
<organism evidence="5 6">
    <name type="scientific">Leptospira barantonii</name>
    <dbReference type="NCBI Taxonomy" id="2023184"/>
    <lineage>
        <taxon>Bacteria</taxon>
        <taxon>Pseudomonadati</taxon>
        <taxon>Spirochaetota</taxon>
        <taxon>Spirochaetia</taxon>
        <taxon>Leptospirales</taxon>
        <taxon>Leptospiraceae</taxon>
        <taxon>Leptospira</taxon>
    </lineage>
</organism>
<evidence type="ECO:0000256" key="3">
    <source>
        <dbReference type="ARBA" id="ARBA00023014"/>
    </source>
</evidence>
<evidence type="ECO:0000313" key="6">
    <source>
        <dbReference type="Proteomes" id="UP000298429"/>
    </source>
</evidence>
<keyword evidence="2" id="KW-0408">Iron</keyword>
<dbReference type="SFLD" id="SFLDS00029">
    <property type="entry name" value="Radical_SAM"/>
    <property type="match status" value="1"/>
</dbReference>
<dbReference type="SUPFAM" id="SSF102114">
    <property type="entry name" value="Radical SAM enzymes"/>
    <property type="match status" value="1"/>
</dbReference>
<dbReference type="GO" id="GO:0003824">
    <property type="term" value="F:catalytic activity"/>
    <property type="evidence" value="ECO:0007669"/>
    <property type="project" value="InterPro"/>
</dbReference>
<sequence length="299" mass="34506">MPQDIRIKSILNKTKRRDPWFLDDYTINPYSGCSFRCLYCYIGGSKYGSNIEDKLSVKENAAEVLDKQLWNRAKKNQYGIIVLASATDPYLQIEKQTELTRELLKIILKYRFPVHILTKSDLVLRDLDLLSEIEKSAILPNDLQNRLSRKSFITFSFSILDDSVARIFEPGATAPSLRLNALKEILRQGFYSGVSLMPLLPHIGDKGENLEFMFQTFREIGIEYIFPASLTLFGGNDSSDSKFRVFEAIEKHYPHLIEKYRKFFSNGSEMPKHYRVALKNKTDELCSKYGLQKGILPYD</sequence>
<dbReference type="GO" id="GO:0051536">
    <property type="term" value="F:iron-sulfur cluster binding"/>
    <property type="evidence" value="ECO:0007669"/>
    <property type="project" value="UniProtKB-KW"/>
</dbReference>
<feature type="domain" description="Radical SAM core" evidence="4">
    <location>
        <begin position="27"/>
        <end position="206"/>
    </location>
</feature>
<evidence type="ECO:0000256" key="1">
    <source>
        <dbReference type="ARBA" id="ARBA00022723"/>
    </source>
</evidence>
<keyword evidence="3" id="KW-0411">Iron-sulfur</keyword>
<evidence type="ECO:0000313" key="5">
    <source>
        <dbReference type="EMBL" id="TGM03505.1"/>
    </source>
</evidence>
<evidence type="ECO:0000256" key="2">
    <source>
        <dbReference type="ARBA" id="ARBA00023004"/>
    </source>
</evidence>
<dbReference type="AlphaFoldDB" id="A0A5F2BD56"/>
<dbReference type="SFLD" id="SFLDG01084">
    <property type="entry name" value="Uncharacterised_Radical_SAM_Su"/>
    <property type="match status" value="1"/>
</dbReference>